<accession>A0ABS5G7P6</accession>
<sequence>MQPPMPGPARFAAFLVVRFALAALLAAVARPVFADNERVIAVPAIRALAPEVSDDAARVTAEIRQRLKALPLLRIVDGPPVLSTYEDRVPQFEARLQEHVDLVLIGIASLLADGRHTMLLRVWKADGRTQLVGQQYVSGANQLVEAEIADGLCGALAAALQQERAPAPR</sequence>
<comment type="caution">
    <text evidence="2">The sequence shown here is derived from an EMBL/GenBank/DDBJ whole genome shotgun (WGS) entry which is preliminary data.</text>
</comment>
<feature type="signal peptide" evidence="1">
    <location>
        <begin position="1"/>
        <end position="34"/>
    </location>
</feature>
<dbReference type="EMBL" id="JAFCLK010000014">
    <property type="protein sequence ID" value="MBR1137317.1"/>
    <property type="molecule type" value="Genomic_DNA"/>
</dbReference>
<organism evidence="2 3">
    <name type="scientific">Bradyrhizobium denitrificans</name>
    <dbReference type="NCBI Taxonomy" id="2734912"/>
    <lineage>
        <taxon>Bacteria</taxon>
        <taxon>Pseudomonadati</taxon>
        <taxon>Pseudomonadota</taxon>
        <taxon>Alphaproteobacteria</taxon>
        <taxon>Hyphomicrobiales</taxon>
        <taxon>Nitrobacteraceae</taxon>
        <taxon>Bradyrhizobium</taxon>
    </lineage>
</organism>
<keyword evidence="1" id="KW-0732">Signal</keyword>
<reference evidence="3" key="1">
    <citation type="journal article" date="2021" name="ISME J.">
        <title>Evolutionary origin and ecological implication of a unique nif island in free-living Bradyrhizobium lineages.</title>
        <authorList>
            <person name="Tao J."/>
        </authorList>
    </citation>
    <scope>NUCLEOTIDE SEQUENCE [LARGE SCALE GENOMIC DNA]</scope>
    <source>
        <strain evidence="3">SZCCT0094</strain>
    </source>
</reference>
<gene>
    <name evidence="2" type="ORF">JQ619_16200</name>
</gene>
<keyword evidence="3" id="KW-1185">Reference proteome</keyword>
<evidence type="ECO:0000313" key="3">
    <source>
        <dbReference type="Proteomes" id="UP001314635"/>
    </source>
</evidence>
<evidence type="ECO:0000256" key="1">
    <source>
        <dbReference type="SAM" id="SignalP"/>
    </source>
</evidence>
<evidence type="ECO:0000313" key="2">
    <source>
        <dbReference type="EMBL" id="MBR1137317.1"/>
    </source>
</evidence>
<name>A0ABS5G7P6_9BRAD</name>
<protein>
    <submittedName>
        <fullName evidence="2">Uncharacterized protein</fullName>
    </submittedName>
</protein>
<dbReference type="Proteomes" id="UP001314635">
    <property type="component" value="Unassembled WGS sequence"/>
</dbReference>
<feature type="chain" id="PRO_5047369069" evidence="1">
    <location>
        <begin position="35"/>
        <end position="169"/>
    </location>
</feature>
<proteinExistence type="predicted"/>